<proteinExistence type="predicted"/>
<organism evidence="3 4">
    <name type="scientific">Paramicrosporidium saccamoebae</name>
    <dbReference type="NCBI Taxonomy" id="1246581"/>
    <lineage>
        <taxon>Eukaryota</taxon>
        <taxon>Fungi</taxon>
        <taxon>Fungi incertae sedis</taxon>
        <taxon>Cryptomycota</taxon>
        <taxon>Cryptomycota incertae sedis</taxon>
        <taxon>Paramicrosporidium</taxon>
    </lineage>
</organism>
<feature type="region of interest" description="Disordered" evidence="1">
    <location>
        <begin position="59"/>
        <end position="116"/>
    </location>
</feature>
<gene>
    <name evidence="3" type="ORF">PSACC_01738</name>
</gene>
<feature type="compositionally biased region" description="Basic and acidic residues" evidence="1">
    <location>
        <begin position="59"/>
        <end position="101"/>
    </location>
</feature>
<feature type="region of interest" description="Disordered" evidence="1">
    <location>
        <begin position="134"/>
        <end position="182"/>
    </location>
</feature>
<name>A0A2H9TL02_9FUNG</name>
<dbReference type="AlphaFoldDB" id="A0A2H9TL02"/>
<feature type="compositionally biased region" description="Polar residues" evidence="1">
    <location>
        <begin position="153"/>
        <end position="174"/>
    </location>
</feature>
<feature type="signal peptide" evidence="2">
    <location>
        <begin position="1"/>
        <end position="18"/>
    </location>
</feature>
<sequence length="692" mass="77240">MIFLWFLVFAGSIQSALPESFLDDFFAQDNWSKGLEPYEDIFADEAYAEGEFSFLEGVRERKEPEGTRERKEPEGVREHKELEGAREHKELEGARERKEPVPNHSTLQKDTLSPWEQPLLADVEPPRDERHLFPSIQQQQEAEPWVCPPAATRMTNPPSNTSVPYQPPASSSGTLPPGPEERVNWFLEDGKPFVDFQANTMGTQSSAVFSQISYYGAIKPGNLLSYMFGSNAAMGYRATRDRILLLDGYKANNPAGESLFSAWAADNLNEAALKSEPFLHGVISDKSLYIVATILTKQIPQAKETVRELEKSSGLVTHQPFRPSSVPSPTKSAERALWFLEGSNHYKDHHIGTQDTTSLTVFGYRLYEGAVENDRRLFYMTGSNTIMGYQSLHLKKLGIKSDYSPVPQYTLMKRRRRRLPGNRPSARALPNHTPIDSPFETSQPFLQDNSRERANPYTSAATPHQEMSNSSRLVTHQPSSPPSVAERALWFLEGRSCHKNFQTSIQDTTSSTVFGHRFYKGVVGLEKHPFHMAGSDSAMGYQVAQDRILVSDGYRANSPARENILTWGTNALSEATMEIQEFCRNKSLCIVAVISNNPTPQSRETNDSPRHSPAPNGKTVERVGNPSPISPQQKNVQPVLVSNDSSFEGLRASSQASGQDQSRPRTRAYTLRKAAKASGLATHRPPSPSNKK</sequence>
<comment type="caution">
    <text evidence="3">The sequence shown here is derived from an EMBL/GenBank/DDBJ whole genome shotgun (WGS) entry which is preliminary data.</text>
</comment>
<evidence type="ECO:0000256" key="1">
    <source>
        <dbReference type="SAM" id="MobiDB-lite"/>
    </source>
</evidence>
<keyword evidence="2" id="KW-0732">Signal</keyword>
<feature type="compositionally biased region" description="Polar residues" evidence="1">
    <location>
        <begin position="439"/>
        <end position="448"/>
    </location>
</feature>
<feature type="region of interest" description="Disordered" evidence="1">
    <location>
        <begin position="598"/>
        <end position="692"/>
    </location>
</feature>
<feature type="chain" id="PRO_5014166472" evidence="2">
    <location>
        <begin position="19"/>
        <end position="692"/>
    </location>
</feature>
<dbReference type="EMBL" id="MTSL01000124">
    <property type="protein sequence ID" value="PJF18443.1"/>
    <property type="molecule type" value="Genomic_DNA"/>
</dbReference>
<keyword evidence="4" id="KW-1185">Reference proteome</keyword>
<feature type="compositionally biased region" description="Polar residues" evidence="1">
    <location>
        <begin position="630"/>
        <end position="661"/>
    </location>
</feature>
<protein>
    <submittedName>
        <fullName evidence="3">Uncharacterized protein</fullName>
    </submittedName>
</protein>
<reference evidence="3 4" key="1">
    <citation type="submission" date="2016-10" db="EMBL/GenBank/DDBJ databases">
        <title>The genome of Paramicrosporidium saccamoebae is the missing link in understanding Cryptomycota and Microsporidia evolution.</title>
        <authorList>
            <person name="Quandt C.A."/>
            <person name="Beaudet D."/>
            <person name="Corsaro D."/>
            <person name="Michel R."/>
            <person name="Corradi N."/>
            <person name="James T."/>
        </authorList>
    </citation>
    <scope>NUCLEOTIDE SEQUENCE [LARGE SCALE GENOMIC DNA]</scope>
    <source>
        <strain evidence="3 4">KSL3</strain>
    </source>
</reference>
<feature type="region of interest" description="Disordered" evidence="1">
    <location>
        <begin position="415"/>
        <end position="479"/>
    </location>
</feature>
<evidence type="ECO:0000313" key="4">
    <source>
        <dbReference type="Proteomes" id="UP000240830"/>
    </source>
</evidence>
<dbReference type="Proteomes" id="UP000240830">
    <property type="component" value="Unassembled WGS sequence"/>
</dbReference>
<evidence type="ECO:0000256" key="2">
    <source>
        <dbReference type="SAM" id="SignalP"/>
    </source>
</evidence>
<feature type="compositionally biased region" description="Polar residues" evidence="1">
    <location>
        <begin position="456"/>
        <end position="478"/>
    </location>
</feature>
<evidence type="ECO:0000313" key="3">
    <source>
        <dbReference type="EMBL" id="PJF18443.1"/>
    </source>
</evidence>
<accession>A0A2H9TL02</accession>